<dbReference type="EMBL" id="KF117019">
    <property type="protein sequence ID" value="AIA84269.1"/>
    <property type="molecule type" value="Genomic_DNA"/>
</dbReference>
<reference evidence="1" key="1">
    <citation type="journal article" date="2013" name="Environ. Microbiol.">
        <title>Seasonally variable intestinal metagenomes of the red palm weevil (Rhynchophorus ferrugineus).</title>
        <authorList>
            <person name="Jia S."/>
            <person name="Zhang X."/>
            <person name="Zhang G."/>
            <person name="Yin A."/>
            <person name="Zhang S."/>
            <person name="Li F."/>
            <person name="Wang L."/>
            <person name="Zhao D."/>
            <person name="Yun Q."/>
            <person name="Tala"/>
            <person name="Wang J."/>
            <person name="Sun G."/>
            <person name="Baabdullah M."/>
            <person name="Yu X."/>
            <person name="Hu S."/>
            <person name="Al-Mssallem I.S."/>
            <person name="Yu J."/>
        </authorList>
    </citation>
    <scope>NUCLEOTIDE SEQUENCE</scope>
</reference>
<protein>
    <submittedName>
        <fullName evidence="1">CAZy families GH23 protein</fullName>
    </submittedName>
</protein>
<dbReference type="AlphaFoldDB" id="A0A060BMZ8"/>
<accession>A0A060BMZ8</accession>
<evidence type="ECO:0000313" key="1">
    <source>
        <dbReference type="EMBL" id="AIA84269.1"/>
    </source>
</evidence>
<dbReference type="SUPFAM" id="SSF53955">
    <property type="entry name" value="Lysozyme-like"/>
    <property type="match status" value="1"/>
</dbReference>
<dbReference type="GO" id="GO:0008933">
    <property type="term" value="F:peptidoglycan lytic transglycosylase activity"/>
    <property type="evidence" value="ECO:0007669"/>
    <property type="project" value="TreeGrafter"/>
</dbReference>
<dbReference type="InterPro" id="IPR023346">
    <property type="entry name" value="Lysozyme-like_dom_sf"/>
</dbReference>
<organism evidence="1">
    <name type="scientific">uncultured Amycolatopsis sp</name>
    <dbReference type="NCBI Taxonomy" id="335379"/>
    <lineage>
        <taxon>Bacteria</taxon>
        <taxon>Bacillati</taxon>
        <taxon>Actinomycetota</taxon>
        <taxon>Actinomycetes</taxon>
        <taxon>Pseudonocardiales</taxon>
        <taxon>Pseudonocardiaceae</taxon>
        <taxon>Amycolatopsis</taxon>
        <taxon>environmental samples</taxon>
    </lineage>
</organism>
<proteinExistence type="predicted"/>
<feature type="non-terminal residue" evidence="1">
    <location>
        <position position="1"/>
    </location>
</feature>
<dbReference type="GO" id="GO:0009253">
    <property type="term" value="P:peptidoglycan catabolic process"/>
    <property type="evidence" value="ECO:0007669"/>
    <property type="project" value="TreeGrafter"/>
</dbReference>
<dbReference type="PANTHER" id="PTHR30163:SF8">
    <property type="entry name" value="LYTIC MUREIN TRANSGLYCOSYLASE"/>
    <property type="match status" value="1"/>
</dbReference>
<feature type="non-terminal residue" evidence="1">
    <location>
        <position position="155"/>
    </location>
</feature>
<name>A0A060BMZ8_9PSEU</name>
<dbReference type="PANTHER" id="PTHR30163">
    <property type="entry name" value="MEMBRANE-BOUND LYTIC MUREIN TRANSGLYCOSYLASE B"/>
    <property type="match status" value="1"/>
</dbReference>
<dbReference type="InterPro" id="IPR043426">
    <property type="entry name" value="MltB-like"/>
</dbReference>
<sequence length="155" mass="15388">ASGASPTARADLDDQATATTAVAELADVDWLAETVAATGIPQRALAAYAGASIAANAQYPSCGIGWNTLAAIGQVESGHGSIDGAVLGDDGWVSPSIIGVALDGSSNVAAVADTDAGTLDGDDQWDHALGPMQFLPATWAQAAQDGNRDGAHDAD</sequence>